<dbReference type="Proteomes" id="UP000289886">
    <property type="component" value="Unassembled WGS sequence"/>
</dbReference>
<protein>
    <recommendedName>
        <fullName evidence="2">MADF domain-containing protein</fullName>
    </recommendedName>
</protein>
<organism evidence="3 4">
    <name type="scientific">Acipenser ruthenus</name>
    <name type="common">Sterlet sturgeon</name>
    <dbReference type="NCBI Taxonomy" id="7906"/>
    <lineage>
        <taxon>Eukaryota</taxon>
        <taxon>Metazoa</taxon>
        <taxon>Chordata</taxon>
        <taxon>Craniata</taxon>
        <taxon>Vertebrata</taxon>
        <taxon>Euteleostomi</taxon>
        <taxon>Actinopterygii</taxon>
        <taxon>Chondrostei</taxon>
        <taxon>Acipenseriformes</taxon>
        <taxon>Acipenseridae</taxon>
        <taxon>Acipenser</taxon>
    </lineage>
</organism>
<reference evidence="3 4" key="1">
    <citation type="submission" date="2019-01" db="EMBL/GenBank/DDBJ databases">
        <title>Draft Genome and Complete Hox-Cluster Characterization of the Sterlet Sturgeon (Acipenser ruthenus).</title>
        <authorList>
            <person name="Wei Q."/>
        </authorList>
    </citation>
    <scope>NUCLEOTIDE SEQUENCE [LARGE SCALE GENOMIC DNA]</scope>
    <source>
        <strain evidence="3">WHYD16114868_AA</strain>
        <tissue evidence="3">Blood</tissue>
    </source>
</reference>
<evidence type="ECO:0000256" key="1">
    <source>
        <dbReference type="SAM" id="MobiDB-lite"/>
    </source>
</evidence>
<feature type="region of interest" description="Disordered" evidence="1">
    <location>
        <begin position="249"/>
        <end position="272"/>
    </location>
</feature>
<dbReference type="PROSITE" id="PS51029">
    <property type="entry name" value="MADF"/>
    <property type="match status" value="1"/>
</dbReference>
<feature type="region of interest" description="Disordered" evidence="1">
    <location>
        <begin position="130"/>
        <end position="161"/>
    </location>
</feature>
<keyword evidence="4" id="KW-1185">Reference proteome</keyword>
<dbReference type="SMART" id="SM00595">
    <property type="entry name" value="MADF"/>
    <property type="match status" value="1"/>
</dbReference>
<dbReference type="EMBL" id="SCEB01215537">
    <property type="protein sequence ID" value="RXM29068.1"/>
    <property type="molecule type" value="Genomic_DNA"/>
</dbReference>
<dbReference type="PANTHER" id="PTHR21505:SF12">
    <property type="entry name" value="MADF DOMAIN-CONTAINING PROTEIN-RELATED"/>
    <property type="match status" value="1"/>
</dbReference>
<dbReference type="Pfam" id="PF10545">
    <property type="entry name" value="MADF_DNA_bdg"/>
    <property type="match status" value="1"/>
</dbReference>
<name>A0A444U1N8_ACIRT</name>
<feature type="domain" description="MADF" evidence="2">
    <location>
        <begin position="26"/>
        <end position="119"/>
    </location>
</feature>
<accession>A0A444U1N8</accession>
<comment type="caution">
    <text evidence="3">The sequence shown here is derived from an EMBL/GenBank/DDBJ whole genome shotgun (WGS) entry which is preliminary data.</text>
</comment>
<dbReference type="InterPro" id="IPR006578">
    <property type="entry name" value="MADF-dom"/>
</dbReference>
<proteinExistence type="predicted"/>
<evidence type="ECO:0000313" key="4">
    <source>
        <dbReference type="Proteomes" id="UP000289886"/>
    </source>
</evidence>
<gene>
    <name evidence="3" type="ORF">EOD39_9173</name>
</gene>
<dbReference type="AlphaFoldDB" id="A0A444U1N8"/>
<feature type="compositionally biased region" description="Basic and acidic residues" evidence="1">
    <location>
        <begin position="137"/>
        <end position="149"/>
    </location>
</feature>
<evidence type="ECO:0000259" key="2">
    <source>
        <dbReference type="PROSITE" id="PS51029"/>
    </source>
</evidence>
<evidence type="ECO:0000313" key="3">
    <source>
        <dbReference type="EMBL" id="RXM29068.1"/>
    </source>
</evidence>
<sequence length="292" mass="33204">MTSRMAASVDTIVKVEFPWSKQRVHELIGLYEEEEVLWNVKCKDYHNKNQRQAALERLGVKLNVPVNEVNKKLMNLRTYYSKELAKVKKSRLMAGDSREVYQSQWPFFDHMNLFLSAQVVPRKATISELAEENGDAGDDKGSKPYREDSNLGASSVMSSKRKAPNHLGAHKKFREGLLLQEAVQAYKAASLPTTPLPAPRFDDEEDIFGKHVANELRLVSNLRAKQFAKLQIQNILFEAQFGYSEPPHFVSSFESPEGPSDTESAPDLPRKCLLTHKEKNLSRLCRDKDPTD</sequence>
<dbReference type="PANTHER" id="PTHR21505">
    <property type="entry name" value="MADF DOMAIN-CONTAINING PROTEIN-RELATED"/>
    <property type="match status" value="1"/>
</dbReference>